<organism evidence="2 3">
    <name type="scientific">Cohnella thailandensis</name>
    <dbReference type="NCBI Taxonomy" id="557557"/>
    <lineage>
        <taxon>Bacteria</taxon>
        <taxon>Bacillati</taxon>
        <taxon>Bacillota</taxon>
        <taxon>Bacilli</taxon>
        <taxon>Bacillales</taxon>
        <taxon>Paenibacillaceae</taxon>
        <taxon>Cohnella</taxon>
    </lineage>
</organism>
<dbReference type="InterPro" id="IPR047794">
    <property type="entry name" value="C45_proenzyme-like"/>
</dbReference>
<dbReference type="RefSeq" id="WP_185120255.1">
    <property type="nucleotide sequence ID" value="NZ_JACJVQ010000008.1"/>
</dbReference>
<evidence type="ECO:0000313" key="3">
    <source>
        <dbReference type="Proteomes" id="UP000535838"/>
    </source>
</evidence>
<feature type="domain" description="Peptidase C45 hydrolase" evidence="1">
    <location>
        <begin position="102"/>
        <end position="294"/>
    </location>
</feature>
<protein>
    <recommendedName>
        <fullName evidence="1">Peptidase C45 hydrolase domain-containing protein</fullName>
    </recommendedName>
</protein>
<dbReference type="Pfam" id="PF03417">
    <property type="entry name" value="AAT"/>
    <property type="match status" value="1"/>
</dbReference>
<sequence length="316" mass="35619">MEWIKPYLFKRLPSLRENAAAWASHIERHWDLEFYRPQSPMSAEEVRQRIDRFMPELRPEFEALLAASPDLPGQAQLIAMVNLRPFFSGCSNSISLRLGHPTLIRNYDLGIDGFAGVFRYEPLPGDGWIIGSAEGGWGYLDGLNHHGLALSITFGGNYATGDGFAIPLIVRYLLKTCSSVPEAAERLRRLPHRLHQNISLLDREGRYSVVYASPTGATEAQGLLCCTNHQPHPAPAANHSTERFEFLSRLSGEVSPERFLEPPLYNRRYSDHFGTLYTVEFDPVAGTARYLWPHEKVLLATKNSPETEIRVTLSSE</sequence>
<dbReference type="EMBL" id="JACJVQ010000008">
    <property type="protein sequence ID" value="MBB6635041.1"/>
    <property type="molecule type" value="Genomic_DNA"/>
</dbReference>
<dbReference type="InterPro" id="IPR005079">
    <property type="entry name" value="Peptidase_C45_hydrolase"/>
</dbReference>
<dbReference type="Gene3D" id="3.60.60.10">
    <property type="entry name" value="Penicillin V Acylase, Chain A"/>
    <property type="match status" value="1"/>
</dbReference>
<dbReference type="AlphaFoldDB" id="A0A841T1T4"/>
<comment type="caution">
    <text evidence="2">The sequence shown here is derived from an EMBL/GenBank/DDBJ whole genome shotgun (WGS) entry which is preliminary data.</text>
</comment>
<reference evidence="2 3" key="1">
    <citation type="submission" date="2020-08" db="EMBL/GenBank/DDBJ databases">
        <title>Cohnella phylogeny.</title>
        <authorList>
            <person name="Dunlap C."/>
        </authorList>
    </citation>
    <scope>NUCLEOTIDE SEQUENCE [LARGE SCALE GENOMIC DNA]</scope>
    <source>
        <strain evidence="2 3">DSM 25241</strain>
    </source>
</reference>
<evidence type="ECO:0000259" key="1">
    <source>
        <dbReference type="Pfam" id="PF03417"/>
    </source>
</evidence>
<dbReference type="Proteomes" id="UP000535838">
    <property type="component" value="Unassembled WGS sequence"/>
</dbReference>
<keyword evidence="3" id="KW-1185">Reference proteome</keyword>
<dbReference type="NCBIfam" id="NF040521">
    <property type="entry name" value="C45_proenzyme"/>
    <property type="match status" value="1"/>
</dbReference>
<gene>
    <name evidence="2" type="ORF">H7B67_13045</name>
</gene>
<accession>A0A841T1T4</accession>
<proteinExistence type="predicted"/>
<evidence type="ECO:0000313" key="2">
    <source>
        <dbReference type="EMBL" id="MBB6635041.1"/>
    </source>
</evidence>
<name>A0A841T1T4_9BACL</name>